<keyword evidence="1" id="KW-0472">Membrane</keyword>
<keyword evidence="1" id="KW-0812">Transmembrane</keyword>
<organism evidence="2 3">
    <name type="scientific">Didymella heteroderae</name>
    <dbReference type="NCBI Taxonomy" id="1769908"/>
    <lineage>
        <taxon>Eukaryota</taxon>
        <taxon>Fungi</taxon>
        <taxon>Dikarya</taxon>
        <taxon>Ascomycota</taxon>
        <taxon>Pezizomycotina</taxon>
        <taxon>Dothideomycetes</taxon>
        <taxon>Pleosporomycetidae</taxon>
        <taxon>Pleosporales</taxon>
        <taxon>Pleosporineae</taxon>
        <taxon>Didymellaceae</taxon>
        <taxon>Didymella</taxon>
    </lineage>
</organism>
<evidence type="ECO:0000313" key="3">
    <source>
        <dbReference type="Proteomes" id="UP000758155"/>
    </source>
</evidence>
<keyword evidence="1" id="KW-1133">Transmembrane helix</keyword>
<proteinExistence type="predicted"/>
<dbReference type="EMBL" id="SWKV01000054">
    <property type="protein sequence ID" value="KAF3035919.1"/>
    <property type="molecule type" value="Genomic_DNA"/>
</dbReference>
<dbReference type="OrthoDB" id="3692311at2759"/>
<reference evidence="2" key="1">
    <citation type="submission" date="2019-04" db="EMBL/GenBank/DDBJ databases">
        <title>Sequencing of skin fungus with MAO and IRED activity.</title>
        <authorList>
            <person name="Marsaioli A.J."/>
            <person name="Bonatto J.M.C."/>
            <person name="Reis Junior O."/>
        </authorList>
    </citation>
    <scope>NUCLEOTIDE SEQUENCE</scope>
    <source>
        <strain evidence="2">28M1</strain>
    </source>
</reference>
<dbReference type="AlphaFoldDB" id="A0A9P5BYU1"/>
<dbReference type="Proteomes" id="UP000758155">
    <property type="component" value="Unassembled WGS sequence"/>
</dbReference>
<comment type="caution">
    <text evidence="2">The sequence shown here is derived from an EMBL/GenBank/DDBJ whole genome shotgun (WGS) entry which is preliminary data.</text>
</comment>
<gene>
    <name evidence="2" type="ORF">E8E12_003941</name>
</gene>
<accession>A0A9P5BYU1</accession>
<keyword evidence="3" id="KW-1185">Reference proteome</keyword>
<name>A0A9P5BYU1_9PLEO</name>
<protein>
    <submittedName>
        <fullName evidence="2">Uncharacterized protein</fullName>
    </submittedName>
</protein>
<evidence type="ECO:0000256" key="1">
    <source>
        <dbReference type="SAM" id="Phobius"/>
    </source>
</evidence>
<feature type="transmembrane region" description="Helical" evidence="1">
    <location>
        <begin position="531"/>
        <end position="554"/>
    </location>
</feature>
<sequence length="637" mass="70068">MVIHMETAIFPGTISFLAISAWRLDGKELSDTGRMVERAMNLGPTIYPLAFAAIGSRCLRSVAIHLAERGTTIATLEKLLGSQSLVSAISTACTLRSASLTSIGLLLLWILSPLGGQSSLRLLREGNSTVIEAGTVYYSDHAAPHDIQEAATWFSIIPAILSAGLASSAEAKLLPVDLWNHPKIPRLDAIENELPVGDGFSEEWITVNRSDPAPNYSSFAGVNVQGLRRSTEAAFQVKYNYLRLGCEKFIGGTDAEVLDHLWNTTTFSIYPTFLDFAPSDPPVNVLTNTTIKIDFQTLPLLMSFFLKYGWNSTGTSNNGTTTIENNGQYLRQPISFLYGAQFDAKDTFQVYKCTPHVVAVDAQIECYGGDCAVSRLRRISGESEAELEDACDTGSQYRLGCLTSGTYALRDFFMYFASAVGNYYSPYSMNPFDGWIAGNDQTYPSIPTASNRTLSEISDKLISDRLTTVLNTYWQAGAWGPQITRAGMFDTPEYPYVGPNDGNSQDNVPDRFLNTTDTVFTNQIPIYKAEVGWIVSLLLITIVLLLLCVINILVSFINKAPDLFYYASSLARENPYTNTPDGGTALDGAERSRLLKNMKVQVADVSPDNEIGYVVLKSVGEGEDVRTGRLRKDRLYW</sequence>
<evidence type="ECO:0000313" key="2">
    <source>
        <dbReference type="EMBL" id="KAF3035919.1"/>
    </source>
</evidence>